<dbReference type="GeneID" id="36530202"/>
<dbReference type="VEuPathDB" id="FungiDB:P174DRAFT_378956"/>
<protein>
    <recommendedName>
        <fullName evidence="1">non-specific serine/threonine protein kinase</fullName>
        <ecNumber evidence="1">2.7.11.1</ecNumber>
    </recommendedName>
</protein>
<dbReference type="PROSITE" id="PS50011">
    <property type="entry name" value="PROTEIN_KINASE_DOM"/>
    <property type="match status" value="1"/>
</dbReference>
<dbReference type="GO" id="GO:0005524">
    <property type="term" value="F:ATP binding"/>
    <property type="evidence" value="ECO:0007669"/>
    <property type="project" value="UniProtKB-KW"/>
</dbReference>
<feature type="non-terminal residue" evidence="10">
    <location>
        <position position="1"/>
    </location>
</feature>
<dbReference type="PANTHER" id="PTHR47634">
    <property type="entry name" value="PROTEIN KINASE DOMAIN-CONTAINING PROTEIN-RELATED"/>
    <property type="match status" value="1"/>
</dbReference>
<dbReference type="GO" id="GO:0050684">
    <property type="term" value="P:regulation of mRNA processing"/>
    <property type="evidence" value="ECO:0007669"/>
    <property type="project" value="TreeGrafter"/>
</dbReference>
<dbReference type="AlphaFoldDB" id="A0A2I1BV03"/>
<evidence type="ECO:0000256" key="3">
    <source>
        <dbReference type="ARBA" id="ARBA00022679"/>
    </source>
</evidence>
<dbReference type="Proteomes" id="UP000234474">
    <property type="component" value="Unassembled WGS sequence"/>
</dbReference>
<dbReference type="Pfam" id="PF00069">
    <property type="entry name" value="Pkinase"/>
    <property type="match status" value="1"/>
</dbReference>
<dbReference type="EMBL" id="MSZS01000010">
    <property type="protein sequence ID" value="PKX89196.1"/>
    <property type="molecule type" value="Genomic_DNA"/>
</dbReference>
<evidence type="ECO:0000256" key="1">
    <source>
        <dbReference type="ARBA" id="ARBA00012513"/>
    </source>
</evidence>
<feature type="domain" description="Protein kinase" evidence="9">
    <location>
        <begin position="35"/>
        <end position="258"/>
    </location>
</feature>
<dbReference type="PROSITE" id="PS00108">
    <property type="entry name" value="PROTEIN_KINASE_ST"/>
    <property type="match status" value="1"/>
</dbReference>
<dbReference type="InterPro" id="IPR011009">
    <property type="entry name" value="Kinase-like_dom_sf"/>
</dbReference>
<dbReference type="EC" id="2.7.11.1" evidence="1"/>
<evidence type="ECO:0000259" key="9">
    <source>
        <dbReference type="PROSITE" id="PS50011"/>
    </source>
</evidence>
<dbReference type="InterPro" id="IPR008271">
    <property type="entry name" value="Ser/Thr_kinase_AS"/>
</dbReference>
<evidence type="ECO:0000256" key="2">
    <source>
        <dbReference type="ARBA" id="ARBA00022527"/>
    </source>
</evidence>
<accession>A0A2I1BV03</accession>
<comment type="catalytic activity">
    <reaction evidence="7">
        <text>L-threonyl-[protein] + ATP = O-phospho-L-threonyl-[protein] + ADP + H(+)</text>
        <dbReference type="Rhea" id="RHEA:46608"/>
        <dbReference type="Rhea" id="RHEA-COMP:11060"/>
        <dbReference type="Rhea" id="RHEA-COMP:11605"/>
        <dbReference type="ChEBI" id="CHEBI:15378"/>
        <dbReference type="ChEBI" id="CHEBI:30013"/>
        <dbReference type="ChEBI" id="CHEBI:30616"/>
        <dbReference type="ChEBI" id="CHEBI:61977"/>
        <dbReference type="ChEBI" id="CHEBI:456216"/>
        <dbReference type="EC" id="2.7.11.1"/>
    </reaction>
</comment>
<name>A0A2I1BV03_ASPN1</name>
<evidence type="ECO:0000256" key="8">
    <source>
        <dbReference type="ARBA" id="ARBA00048679"/>
    </source>
</evidence>
<dbReference type="GO" id="GO:0004674">
    <property type="term" value="F:protein serine/threonine kinase activity"/>
    <property type="evidence" value="ECO:0007669"/>
    <property type="project" value="UniProtKB-KW"/>
</dbReference>
<dbReference type="SMART" id="SM00220">
    <property type="entry name" value="S_TKc"/>
    <property type="match status" value="1"/>
</dbReference>
<comment type="caution">
    <text evidence="10">The sequence shown here is derived from an EMBL/GenBank/DDBJ whole genome shotgun (WGS) entry which is preliminary data.</text>
</comment>
<gene>
    <name evidence="10" type="ORF">P174DRAFT_378956</name>
</gene>
<sequence length="258" mass="29802">FTLPSETPIEEVTLPHYKSEHYFPVHIGDVYETRYQITGKLGYGAYSTSWLCRVLQSDKYRLLKVSTSLPAIPTASDRELKIYEHLSKFNSKHQVHSLVRELYDSFDLQGPFGKHRCLVMQPMRMTLLEMVSLNPQPFDMPLLKMTVNRLLLALDCLHTEAEIVHTDLKADNLMLTLEDNTMLVDFAKAETEDPRHRKKIDEAHTIYKSRRFRRPTGGKGFGLPIPCDFGEARISQRQESGPFVQPHIYRAPEITTRI</sequence>
<evidence type="ECO:0000256" key="4">
    <source>
        <dbReference type="ARBA" id="ARBA00022741"/>
    </source>
</evidence>
<dbReference type="OrthoDB" id="5979581at2759"/>
<keyword evidence="3" id="KW-0808">Transferase</keyword>
<dbReference type="OMA" id="KYWHEDG"/>
<evidence type="ECO:0000313" key="11">
    <source>
        <dbReference type="Proteomes" id="UP000234474"/>
    </source>
</evidence>
<evidence type="ECO:0000256" key="7">
    <source>
        <dbReference type="ARBA" id="ARBA00047899"/>
    </source>
</evidence>
<keyword evidence="6" id="KW-0067">ATP-binding</keyword>
<dbReference type="InterPro" id="IPR000719">
    <property type="entry name" value="Prot_kinase_dom"/>
</dbReference>
<dbReference type="RefSeq" id="XP_024677791.1">
    <property type="nucleotide sequence ID" value="XM_024822876.1"/>
</dbReference>
<reference evidence="11" key="1">
    <citation type="journal article" date="2018" name="Proc. Natl. Acad. Sci. U.S.A.">
        <title>Linking secondary metabolites to gene clusters through genome sequencing of six diverse Aspergillus species.</title>
        <authorList>
            <person name="Kaerboelling I."/>
            <person name="Vesth T.C."/>
            <person name="Frisvad J.C."/>
            <person name="Nybo J.L."/>
            <person name="Theobald S."/>
            <person name="Kuo A."/>
            <person name="Bowyer P."/>
            <person name="Matsuda Y."/>
            <person name="Mondo S."/>
            <person name="Lyhne E.K."/>
            <person name="Kogle M.E."/>
            <person name="Clum A."/>
            <person name="Lipzen A."/>
            <person name="Salamov A."/>
            <person name="Ngan C.Y."/>
            <person name="Daum C."/>
            <person name="Chiniquy J."/>
            <person name="Barry K."/>
            <person name="LaButti K."/>
            <person name="Haridas S."/>
            <person name="Simmons B.A."/>
            <person name="Magnuson J.K."/>
            <person name="Mortensen U.H."/>
            <person name="Larsen T.O."/>
            <person name="Grigoriev I.V."/>
            <person name="Baker S.E."/>
            <person name="Andersen M.R."/>
        </authorList>
    </citation>
    <scope>NUCLEOTIDE SEQUENCE [LARGE SCALE GENOMIC DNA]</scope>
    <source>
        <strain evidence="11">IBT 16806</strain>
    </source>
</reference>
<keyword evidence="11" id="KW-1185">Reference proteome</keyword>
<comment type="catalytic activity">
    <reaction evidence="8">
        <text>L-seryl-[protein] + ATP = O-phospho-L-seryl-[protein] + ADP + H(+)</text>
        <dbReference type="Rhea" id="RHEA:17989"/>
        <dbReference type="Rhea" id="RHEA-COMP:9863"/>
        <dbReference type="Rhea" id="RHEA-COMP:11604"/>
        <dbReference type="ChEBI" id="CHEBI:15378"/>
        <dbReference type="ChEBI" id="CHEBI:29999"/>
        <dbReference type="ChEBI" id="CHEBI:30616"/>
        <dbReference type="ChEBI" id="CHEBI:83421"/>
        <dbReference type="ChEBI" id="CHEBI:456216"/>
        <dbReference type="EC" id="2.7.11.1"/>
    </reaction>
</comment>
<evidence type="ECO:0000313" key="10">
    <source>
        <dbReference type="EMBL" id="PKX89196.1"/>
    </source>
</evidence>
<dbReference type="PANTHER" id="PTHR47634:SF9">
    <property type="entry name" value="PROTEIN KINASE DOMAIN-CONTAINING PROTEIN-RELATED"/>
    <property type="match status" value="1"/>
</dbReference>
<evidence type="ECO:0000256" key="5">
    <source>
        <dbReference type="ARBA" id="ARBA00022777"/>
    </source>
</evidence>
<dbReference type="Gene3D" id="1.10.510.10">
    <property type="entry name" value="Transferase(Phosphotransferase) domain 1"/>
    <property type="match status" value="1"/>
</dbReference>
<keyword evidence="4" id="KW-0547">Nucleotide-binding</keyword>
<dbReference type="Gene3D" id="3.30.200.20">
    <property type="entry name" value="Phosphorylase Kinase, domain 1"/>
    <property type="match status" value="1"/>
</dbReference>
<organism evidence="10 11">
    <name type="scientific">Aspergillus novofumigatus (strain IBT 16806)</name>
    <dbReference type="NCBI Taxonomy" id="1392255"/>
    <lineage>
        <taxon>Eukaryota</taxon>
        <taxon>Fungi</taxon>
        <taxon>Dikarya</taxon>
        <taxon>Ascomycota</taxon>
        <taxon>Pezizomycotina</taxon>
        <taxon>Eurotiomycetes</taxon>
        <taxon>Eurotiomycetidae</taxon>
        <taxon>Eurotiales</taxon>
        <taxon>Aspergillaceae</taxon>
        <taxon>Aspergillus</taxon>
        <taxon>Aspergillus subgen. Fumigati</taxon>
    </lineage>
</organism>
<dbReference type="SUPFAM" id="SSF56112">
    <property type="entry name" value="Protein kinase-like (PK-like)"/>
    <property type="match status" value="1"/>
</dbReference>
<dbReference type="GO" id="GO:0000245">
    <property type="term" value="P:spliceosomal complex assembly"/>
    <property type="evidence" value="ECO:0007669"/>
    <property type="project" value="TreeGrafter"/>
</dbReference>
<keyword evidence="2" id="KW-0723">Serine/threonine-protein kinase</keyword>
<dbReference type="STRING" id="1392255.A0A2I1BV03"/>
<keyword evidence="5 10" id="KW-0418">Kinase</keyword>
<dbReference type="InterPro" id="IPR051334">
    <property type="entry name" value="SRPK"/>
</dbReference>
<evidence type="ECO:0000256" key="6">
    <source>
        <dbReference type="ARBA" id="ARBA00022840"/>
    </source>
</evidence>
<proteinExistence type="predicted"/>